<dbReference type="AlphaFoldDB" id="A0A8B8F8V9"/>
<dbReference type="Proteomes" id="UP000694846">
    <property type="component" value="Unplaced"/>
</dbReference>
<dbReference type="RefSeq" id="XP_025407279.1">
    <property type="nucleotide sequence ID" value="XM_025551494.1"/>
</dbReference>
<evidence type="ECO:0000313" key="2">
    <source>
        <dbReference type="RefSeq" id="XP_025407279.1"/>
    </source>
</evidence>
<dbReference type="OrthoDB" id="6579960at2759"/>
<name>A0A8B8F8V9_9HEMI</name>
<sequence>MESFKERIQKEAAVEKISVGELTPEREYGIEKLTRTTTQYGPCIVAVMKAAEEDRWVEVFLPKAVTISDVEIKDFHDVPDKNLIFIFLGRLGQKFKYKFK</sequence>
<protein>
    <submittedName>
        <fullName evidence="2">Uncharacterized protein LOC112681228</fullName>
    </submittedName>
</protein>
<proteinExistence type="predicted"/>
<reference evidence="2" key="1">
    <citation type="submission" date="2025-08" db="UniProtKB">
        <authorList>
            <consortium name="RefSeq"/>
        </authorList>
    </citation>
    <scope>IDENTIFICATION</scope>
</reference>
<accession>A0A8B8F8V9</accession>
<evidence type="ECO:0000313" key="1">
    <source>
        <dbReference type="Proteomes" id="UP000694846"/>
    </source>
</evidence>
<organism evidence="1 2">
    <name type="scientific">Sipha flava</name>
    <name type="common">yellow sugarcane aphid</name>
    <dbReference type="NCBI Taxonomy" id="143950"/>
    <lineage>
        <taxon>Eukaryota</taxon>
        <taxon>Metazoa</taxon>
        <taxon>Ecdysozoa</taxon>
        <taxon>Arthropoda</taxon>
        <taxon>Hexapoda</taxon>
        <taxon>Insecta</taxon>
        <taxon>Pterygota</taxon>
        <taxon>Neoptera</taxon>
        <taxon>Paraneoptera</taxon>
        <taxon>Hemiptera</taxon>
        <taxon>Sternorrhyncha</taxon>
        <taxon>Aphidomorpha</taxon>
        <taxon>Aphidoidea</taxon>
        <taxon>Aphididae</taxon>
        <taxon>Sipha</taxon>
    </lineage>
</organism>
<keyword evidence="1" id="KW-1185">Reference proteome</keyword>
<dbReference type="GeneID" id="112681228"/>
<gene>
    <name evidence="2" type="primary">LOC112681228</name>
</gene>